<evidence type="ECO:0000313" key="2">
    <source>
        <dbReference type="EMBL" id="HIZ57129.1"/>
    </source>
</evidence>
<feature type="chain" id="PRO_5039329277" description="DUF3887 domain-containing protein" evidence="1">
    <location>
        <begin position="23"/>
        <end position="156"/>
    </location>
</feature>
<evidence type="ECO:0008006" key="4">
    <source>
        <dbReference type="Google" id="ProtNLM"/>
    </source>
</evidence>
<dbReference type="PROSITE" id="PS51257">
    <property type="entry name" value="PROKAR_LIPOPROTEIN"/>
    <property type="match status" value="1"/>
</dbReference>
<keyword evidence="1" id="KW-0732">Signal</keyword>
<name>A0A9D2FEB7_9FIRM</name>
<dbReference type="Proteomes" id="UP000824065">
    <property type="component" value="Unassembled WGS sequence"/>
</dbReference>
<gene>
    <name evidence="2" type="ORF">H9725_00850</name>
</gene>
<organism evidence="2 3">
    <name type="scientific">Candidatus Faecalibacterium gallistercoris</name>
    <dbReference type="NCBI Taxonomy" id="2838579"/>
    <lineage>
        <taxon>Bacteria</taxon>
        <taxon>Bacillati</taxon>
        <taxon>Bacillota</taxon>
        <taxon>Clostridia</taxon>
        <taxon>Eubacteriales</taxon>
        <taxon>Oscillospiraceae</taxon>
        <taxon>Faecalibacterium</taxon>
    </lineage>
</organism>
<dbReference type="AlphaFoldDB" id="A0A9D2FEB7"/>
<protein>
    <recommendedName>
        <fullName evidence="4">DUF3887 domain-containing protein</fullName>
    </recommendedName>
</protein>
<proteinExistence type="predicted"/>
<evidence type="ECO:0000313" key="3">
    <source>
        <dbReference type="Proteomes" id="UP000824065"/>
    </source>
</evidence>
<dbReference type="EMBL" id="DXBJ01000006">
    <property type="protein sequence ID" value="HIZ57129.1"/>
    <property type="molecule type" value="Genomic_DNA"/>
</dbReference>
<reference evidence="2" key="1">
    <citation type="journal article" date="2021" name="PeerJ">
        <title>Extensive microbial diversity within the chicken gut microbiome revealed by metagenomics and culture.</title>
        <authorList>
            <person name="Gilroy R."/>
            <person name="Ravi A."/>
            <person name="Getino M."/>
            <person name="Pursley I."/>
            <person name="Horton D.L."/>
            <person name="Alikhan N.F."/>
            <person name="Baker D."/>
            <person name="Gharbi K."/>
            <person name="Hall N."/>
            <person name="Watson M."/>
            <person name="Adriaenssens E.M."/>
            <person name="Foster-Nyarko E."/>
            <person name="Jarju S."/>
            <person name="Secka A."/>
            <person name="Antonio M."/>
            <person name="Oren A."/>
            <person name="Chaudhuri R.R."/>
            <person name="La Ragione R."/>
            <person name="Hildebrand F."/>
            <person name="Pallen M.J."/>
        </authorList>
    </citation>
    <scope>NUCLEOTIDE SEQUENCE</scope>
    <source>
        <strain evidence="2">ChiBcec16-3735</strain>
    </source>
</reference>
<feature type="signal peptide" evidence="1">
    <location>
        <begin position="1"/>
        <end position="22"/>
    </location>
</feature>
<comment type="caution">
    <text evidence="2">The sequence shown here is derived from an EMBL/GenBank/DDBJ whole genome shotgun (WGS) entry which is preliminary data.</text>
</comment>
<sequence>MKVKKLLALVLSALMAVTMLTACGGGSGSGGGSSKKLVDLDKINRQVKASVSDMTVEELPELEKGLAAVEAMIATKNMADIQFSDVSSLIYANINAVPHSYSSVANKFNFSGDVNTILADLVIANEAKSSARVFYVGAVNAKTKDGQSYLVYVTLT</sequence>
<accession>A0A9D2FEB7</accession>
<evidence type="ECO:0000256" key="1">
    <source>
        <dbReference type="SAM" id="SignalP"/>
    </source>
</evidence>
<reference evidence="2" key="2">
    <citation type="submission" date="2021-04" db="EMBL/GenBank/DDBJ databases">
        <authorList>
            <person name="Gilroy R."/>
        </authorList>
    </citation>
    <scope>NUCLEOTIDE SEQUENCE</scope>
    <source>
        <strain evidence="2">ChiBcec16-3735</strain>
    </source>
</reference>